<keyword evidence="10 14" id="KW-0407">Ion channel</keyword>
<evidence type="ECO:0000256" key="8">
    <source>
        <dbReference type="ARBA" id="ARBA00023065"/>
    </source>
</evidence>
<dbReference type="RefSeq" id="WP_382106150.1">
    <property type="nucleotide sequence ID" value="NZ_JBEOTR010000033.1"/>
</dbReference>
<dbReference type="EMBL" id="JBIVPC010000015">
    <property type="protein sequence ID" value="MFJ6039724.1"/>
    <property type="molecule type" value="Genomic_DNA"/>
</dbReference>
<evidence type="ECO:0000256" key="10">
    <source>
        <dbReference type="ARBA" id="ARBA00023303"/>
    </source>
</evidence>
<name>A0ABW8HH89_9ACTN</name>
<keyword evidence="9 12" id="KW-0472">Membrane</keyword>
<evidence type="ECO:0000256" key="6">
    <source>
        <dbReference type="ARBA" id="ARBA00022958"/>
    </source>
</evidence>
<reference evidence="14 15" key="1">
    <citation type="submission" date="2024-10" db="EMBL/GenBank/DDBJ databases">
        <title>The Natural Products Discovery Center: Release of the First 8490 Sequenced Strains for Exploring Actinobacteria Biosynthetic Diversity.</title>
        <authorList>
            <person name="Kalkreuter E."/>
            <person name="Kautsar S.A."/>
            <person name="Yang D."/>
            <person name="Bader C.D."/>
            <person name="Teijaro C.N."/>
            <person name="Fluegel L."/>
            <person name="Davis C.M."/>
            <person name="Simpson J.R."/>
            <person name="Lauterbach L."/>
            <person name="Steele A.D."/>
            <person name="Gui C."/>
            <person name="Meng S."/>
            <person name="Li G."/>
            <person name="Viehrig K."/>
            <person name="Ye F."/>
            <person name="Su P."/>
            <person name="Kiefer A.F."/>
            <person name="Nichols A."/>
            <person name="Cepeda A.J."/>
            <person name="Yan W."/>
            <person name="Fan B."/>
            <person name="Jiang Y."/>
            <person name="Adhikari A."/>
            <person name="Zheng C.-J."/>
            <person name="Schuster L."/>
            <person name="Cowan T.M."/>
            <person name="Smanski M.J."/>
            <person name="Chevrette M.G."/>
            <person name="De Carvalho L.P.S."/>
            <person name="Shen B."/>
        </authorList>
    </citation>
    <scope>NUCLEOTIDE SEQUENCE [LARGE SCALE GENOMIC DNA]</scope>
    <source>
        <strain evidence="14 15">NPDC093086</strain>
    </source>
</reference>
<protein>
    <submittedName>
        <fullName evidence="14">Potassium channel family protein</fullName>
    </submittedName>
</protein>
<dbReference type="SUPFAM" id="SSF81324">
    <property type="entry name" value="Voltage-gated potassium channels"/>
    <property type="match status" value="1"/>
</dbReference>
<keyword evidence="4 12" id="KW-0812">Transmembrane</keyword>
<evidence type="ECO:0000256" key="2">
    <source>
        <dbReference type="ARBA" id="ARBA00022448"/>
    </source>
</evidence>
<keyword evidence="6" id="KW-0630">Potassium</keyword>
<organism evidence="14 15">
    <name type="scientific">Streptomyces ardesiacus</name>
    <dbReference type="NCBI Taxonomy" id="285564"/>
    <lineage>
        <taxon>Bacteria</taxon>
        <taxon>Bacillati</taxon>
        <taxon>Actinomycetota</taxon>
        <taxon>Actinomycetes</taxon>
        <taxon>Kitasatosporales</taxon>
        <taxon>Streptomycetaceae</taxon>
        <taxon>Streptomyces</taxon>
    </lineage>
</organism>
<evidence type="ECO:0000256" key="1">
    <source>
        <dbReference type="ARBA" id="ARBA00004141"/>
    </source>
</evidence>
<dbReference type="InterPro" id="IPR047871">
    <property type="entry name" value="K_chnl_Slo-like"/>
</dbReference>
<dbReference type="PANTHER" id="PTHR10027">
    <property type="entry name" value="CALCIUM-ACTIVATED POTASSIUM CHANNEL ALPHA CHAIN"/>
    <property type="match status" value="1"/>
</dbReference>
<feature type="region of interest" description="Disordered" evidence="11">
    <location>
        <begin position="1"/>
        <end position="22"/>
    </location>
</feature>
<keyword evidence="5" id="KW-0631">Potassium channel</keyword>
<dbReference type="InterPro" id="IPR013099">
    <property type="entry name" value="K_chnl_dom"/>
</dbReference>
<sequence length="199" mass="21544">MTGRTGPTPPDPADPPHDSDAPRPTGWAAGWAAVRPWLVRTGIAAAVVVAYFLLPLDQLGPQRPVLSWALFAVLLTAVAVALLRQIRHVLLNRPDTRPGVVISLLIVLSVHVFSAGYYALAKQPGEFNGLHTKIDALYFTVVTLATVGYGDITPRGQAARVVAVLQITYSFVFLTAAATALTTRMRDMVVRRPERGRSR</sequence>
<gene>
    <name evidence="14" type="ORF">ACIQFM_26125</name>
</gene>
<feature type="transmembrane region" description="Helical" evidence="12">
    <location>
        <begin position="161"/>
        <end position="182"/>
    </location>
</feature>
<comment type="caution">
    <text evidence="14">The sequence shown here is derived from an EMBL/GenBank/DDBJ whole genome shotgun (WGS) entry which is preliminary data.</text>
</comment>
<keyword evidence="7 12" id="KW-1133">Transmembrane helix</keyword>
<evidence type="ECO:0000256" key="12">
    <source>
        <dbReference type="SAM" id="Phobius"/>
    </source>
</evidence>
<feature type="transmembrane region" description="Helical" evidence="12">
    <location>
        <begin position="37"/>
        <end position="54"/>
    </location>
</feature>
<evidence type="ECO:0000256" key="11">
    <source>
        <dbReference type="SAM" id="MobiDB-lite"/>
    </source>
</evidence>
<feature type="domain" description="Potassium channel" evidence="13">
    <location>
        <begin position="106"/>
        <end position="185"/>
    </location>
</feature>
<dbReference type="GO" id="GO:0034220">
    <property type="term" value="P:monoatomic ion transmembrane transport"/>
    <property type="evidence" value="ECO:0007669"/>
    <property type="project" value="UniProtKB-KW"/>
</dbReference>
<accession>A0ABW8HH89</accession>
<dbReference type="Pfam" id="PF07885">
    <property type="entry name" value="Ion_trans_2"/>
    <property type="match status" value="1"/>
</dbReference>
<evidence type="ECO:0000256" key="4">
    <source>
        <dbReference type="ARBA" id="ARBA00022692"/>
    </source>
</evidence>
<keyword evidence="15" id="KW-1185">Reference proteome</keyword>
<evidence type="ECO:0000256" key="9">
    <source>
        <dbReference type="ARBA" id="ARBA00023136"/>
    </source>
</evidence>
<keyword evidence="3" id="KW-0633">Potassium transport</keyword>
<dbReference type="Gene3D" id="1.10.287.70">
    <property type="match status" value="1"/>
</dbReference>
<feature type="transmembrane region" description="Helical" evidence="12">
    <location>
        <begin position="66"/>
        <end position="86"/>
    </location>
</feature>
<dbReference type="PANTHER" id="PTHR10027:SF10">
    <property type="entry name" value="SLOWPOKE 2, ISOFORM D"/>
    <property type="match status" value="1"/>
</dbReference>
<proteinExistence type="predicted"/>
<evidence type="ECO:0000313" key="15">
    <source>
        <dbReference type="Proteomes" id="UP001617907"/>
    </source>
</evidence>
<dbReference type="Proteomes" id="UP001617907">
    <property type="component" value="Unassembled WGS sequence"/>
</dbReference>
<evidence type="ECO:0000256" key="3">
    <source>
        <dbReference type="ARBA" id="ARBA00022538"/>
    </source>
</evidence>
<comment type="subcellular location">
    <subcellularLocation>
        <location evidence="1">Membrane</location>
        <topology evidence="1">Multi-pass membrane protein</topology>
    </subcellularLocation>
</comment>
<evidence type="ECO:0000256" key="5">
    <source>
        <dbReference type="ARBA" id="ARBA00022826"/>
    </source>
</evidence>
<keyword evidence="8" id="KW-0406">Ion transport</keyword>
<feature type="transmembrane region" description="Helical" evidence="12">
    <location>
        <begin position="98"/>
        <end position="120"/>
    </location>
</feature>
<evidence type="ECO:0000256" key="7">
    <source>
        <dbReference type="ARBA" id="ARBA00022989"/>
    </source>
</evidence>
<keyword evidence="2" id="KW-0813">Transport</keyword>
<evidence type="ECO:0000259" key="13">
    <source>
        <dbReference type="Pfam" id="PF07885"/>
    </source>
</evidence>
<evidence type="ECO:0000313" key="14">
    <source>
        <dbReference type="EMBL" id="MFJ6039724.1"/>
    </source>
</evidence>